<dbReference type="RefSeq" id="WP_091514177.1">
    <property type="nucleotide sequence ID" value="NZ_FNFH01000004.1"/>
</dbReference>
<accession>A0A1G9BY37</accession>
<proteinExistence type="predicted"/>
<evidence type="ECO:0000256" key="1">
    <source>
        <dbReference type="SAM" id="Phobius"/>
    </source>
</evidence>
<dbReference type="Proteomes" id="UP000199305">
    <property type="component" value="Unassembled WGS sequence"/>
</dbReference>
<protein>
    <submittedName>
        <fullName evidence="2">Uncharacterized protein</fullName>
    </submittedName>
</protein>
<keyword evidence="1" id="KW-0472">Membrane</keyword>
<feature type="transmembrane region" description="Helical" evidence="1">
    <location>
        <begin position="53"/>
        <end position="72"/>
    </location>
</feature>
<dbReference type="EMBL" id="FNFH01000004">
    <property type="protein sequence ID" value="SDK44376.1"/>
    <property type="molecule type" value="Genomic_DNA"/>
</dbReference>
<feature type="transmembrane region" description="Helical" evidence="1">
    <location>
        <begin position="20"/>
        <end position="41"/>
    </location>
</feature>
<name>A0A1G9BY37_9GAMM</name>
<keyword evidence="1" id="KW-1133">Transmembrane helix</keyword>
<dbReference type="OrthoDB" id="5741187at2"/>
<evidence type="ECO:0000313" key="2">
    <source>
        <dbReference type="EMBL" id="SDK44376.1"/>
    </source>
</evidence>
<reference evidence="3" key="1">
    <citation type="submission" date="2016-10" db="EMBL/GenBank/DDBJ databases">
        <authorList>
            <person name="Varghese N."/>
            <person name="Submissions S."/>
        </authorList>
    </citation>
    <scope>NUCLEOTIDE SEQUENCE [LARGE SCALE GENOMIC DNA]</scope>
    <source>
        <strain evidence="3">CGMCC 1.10658</strain>
    </source>
</reference>
<organism evidence="2 3">
    <name type="scientific">Microbulbifer yueqingensis</name>
    <dbReference type="NCBI Taxonomy" id="658219"/>
    <lineage>
        <taxon>Bacteria</taxon>
        <taxon>Pseudomonadati</taxon>
        <taxon>Pseudomonadota</taxon>
        <taxon>Gammaproteobacteria</taxon>
        <taxon>Cellvibrionales</taxon>
        <taxon>Microbulbiferaceae</taxon>
        <taxon>Microbulbifer</taxon>
    </lineage>
</organism>
<keyword evidence="1" id="KW-0812">Transmembrane</keyword>
<dbReference type="STRING" id="658219.SAMN05216212_2408"/>
<gene>
    <name evidence="2" type="ORF">SAMN05216212_2408</name>
</gene>
<evidence type="ECO:0000313" key="3">
    <source>
        <dbReference type="Proteomes" id="UP000199305"/>
    </source>
</evidence>
<sequence>MKNLFDKFSHSKKACRLLGILGLLLVAPFGLWLLLGWLGVVPSLVEVFGVPGLRIPASIVIAGLLMAAVGFWEYD</sequence>
<dbReference type="AlphaFoldDB" id="A0A1G9BY37"/>
<keyword evidence="3" id="KW-1185">Reference proteome</keyword>